<name>A0A922SE75_SPOEX</name>
<sequence>MRPVPPSDLVKFYIELAIETKGAYHIRSPALEYKWYERWMLDFVLVVVAVLVTLVTLIKLAVTAILRRILGKKQKTQSLKKRN</sequence>
<evidence type="ECO:0000313" key="3">
    <source>
        <dbReference type="EMBL" id="KAH9633648.1"/>
    </source>
</evidence>
<dbReference type="AlphaFoldDB" id="A0A922SE75"/>
<evidence type="ECO:0000313" key="4">
    <source>
        <dbReference type="Proteomes" id="UP000814243"/>
    </source>
</evidence>
<organism evidence="3 4">
    <name type="scientific">Spodoptera exigua</name>
    <name type="common">Beet armyworm</name>
    <name type="synonym">Noctua fulgens</name>
    <dbReference type="NCBI Taxonomy" id="7107"/>
    <lineage>
        <taxon>Eukaryota</taxon>
        <taxon>Metazoa</taxon>
        <taxon>Ecdysozoa</taxon>
        <taxon>Arthropoda</taxon>
        <taxon>Hexapoda</taxon>
        <taxon>Insecta</taxon>
        <taxon>Pterygota</taxon>
        <taxon>Neoptera</taxon>
        <taxon>Endopterygota</taxon>
        <taxon>Lepidoptera</taxon>
        <taxon>Glossata</taxon>
        <taxon>Ditrysia</taxon>
        <taxon>Noctuoidea</taxon>
        <taxon>Noctuidae</taxon>
        <taxon>Amphipyrinae</taxon>
        <taxon>Spodoptera</taxon>
    </lineage>
</organism>
<keyword evidence="2" id="KW-0812">Transmembrane</keyword>
<dbReference type="Proteomes" id="UP000814243">
    <property type="component" value="Unassembled WGS sequence"/>
</dbReference>
<dbReference type="InterPro" id="IPR002213">
    <property type="entry name" value="UDP_glucos_trans"/>
</dbReference>
<evidence type="ECO:0000256" key="1">
    <source>
        <dbReference type="ARBA" id="ARBA00022679"/>
    </source>
</evidence>
<keyword evidence="2" id="KW-1133">Transmembrane helix</keyword>
<reference evidence="3" key="1">
    <citation type="journal article" date="2021" name="G3 (Bethesda)">
        <title>Genome and transcriptome analysis of the beet armyworm Spodoptera exigua reveals targets for pest control. .</title>
        <authorList>
            <person name="Simon S."/>
            <person name="Breeschoten T."/>
            <person name="Jansen H.J."/>
            <person name="Dirks R.P."/>
            <person name="Schranz M.E."/>
            <person name="Ros V.I.D."/>
        </authorList>
    </citation>
    <scope>NUCLEOTIDE SEQUENCE</scope>
    <source>
        <strain evidence="3">TB_SE_WUR_2020</strain>
    </source>
</reference>
<gene>
    <name evidence="3" type="ORF">HF086_009748</name>
</gene>
<accession>A0A922SE75</accession>
<protein>
    <submittedName>
        <fullName evidence="3">Uncharacterized protein</fullName>
    </submittedName>
</protein>
<comment type="caution">
    <text evidence="3">The sequence shown here is derived from an EMBL/GenBank/DDBJ whole genome shotgun (WGS) entry which is preliminary data.</text>
</comment>
<dbReference type="Pfam" id="PF00201">
    <property type="entry name" value="UDPGT"/>
    <property type="match status" value="1"/>
</dbReference>
<evidence type="ECO:0000256" key="2">
    <source>
        <dbReference type="SAM" id="Phobius"/>
    </source>
</evidence>
<proteinExistence type="predicted"/>
<feature type="transmembrane region" description="Helical" evidence="2">
    <location>
        <begin position="43"/>
        <end position="66"/>
    </location>
</feature>
<keyword evidence="2" id="KW-0472">Membrane</keyword>
<dbReference type="GO" id="GO:0008194">
    <property type="term" value="F:UDP-glycosyltransferase activity"/>
    <property type="evidence" value="ECO:0007669"/>
    <property type="project" value="InterPro"/>
</dbReference>
<dbReference type="EMBL" id="JACEFF010000645">
    <property type="protein sequence ID" value="KAH9633648.1"/>
    <property type="molecule type" value="Genomic_DNA"/>
</dbReference>
<keyword evidence="1" id="KW-0808">Transferase</keyword>